<keyword evidence="2" id="KW-0472">Membrane</keyword>
<evidence type="ECO:0000313" key="4">
    <source>
        <dbReference type="Proteomes" id="UP000199516"/>
    </source>
</evidence>
<evidence type="ECO:0000256" key="2">
    <source>
        <dbReference type="SAM" id="Phobius"/>
    </source>
</evidence>
<evidence type="ECO:0008006" key="5">
    <source>
        <dbReference type="Google" id="ProtNLM"/>
    </source>
</evidence>
<evidence type="ECO:0000256" key="1">
    <source>
        <dbReference type="SAM" id="MobiDB-lite"/>
    </source>
</evidence>
<sequence length="322" mass="36856">MKKDKPDLSIKINGRETSVVPRSSDQEKERTGDETQIEETKIENWQDKRLAEREHAASHWGAYPQPKKGSSLLEKIQKKQRRPRLLYYFSLAGGAVFLGLFFGILLLHLFTGDDTSTRAAIQLDDTDTPIITQYNDSFVMHVIQAGAFKEKETGIKMKNNLQAKGYPAVLTHDGDFYYLFSGLSFHEKGIAELKDYYAKEGLDVYEKTRSIPEPNRADDKEEERQMLLKGKQLIMDIESTLGGSSDTELPWKQSLNEFLEATEGWTDRGDSFADLRTSLERWKDTKTEEAASASMQERLMETVLYYEEAVYLHNEGKKKTEA</sequence>
<dbReference type="InterPro" id="IPR036680">
    <property type="entry name" value="SPOR-like_sf"/>
</dbReference>
<evidence type="ECO:0000313" key="3">
    <source>
        <dbReference type="EMBL" id="SFE70650.1"/>
    </source>
</evidence>
<dbReference type="GO" id="GO:0042834">
    <property type="term" value="F:peptidoglycan binding"/>
    <property type="evidence" value="ECO:0007669"/>
    <property type="project" value="InterPro"/>
</dbReference>
<name>A0A1I2CSC9_9BACI</name>
<keyword evidence="2" id="KW-0812">Transmembrane</keyword>
<feature type="compositionally biased region" description="Basic and acidic residues" evidence="1">
    <location>
        <begin position="24"/>
        <end position="37"/>
    </location>
</feature>
<organism evidence="3 4">
    <name type="scientific">Alteribacillus iranensis</name>
    <dbReference type="NCBI Taxonomy" id="930128"/>
    <lineage>
        <taxon>Bacteria</taxon>
        <taxon>Bacillati</taxon>
        <taxon>Bacillota</taxon>
        <taxon>Bacilli</taxon>
        <taxon>Bacillales</taxon>
        <taxon>Bacillaceae</taxon>
        <taxon>Alteribacillus</taxon>
    </lineage>
</organism>
<dbReference type="Proteomes" id="UP000199516">
    <property type="component" value="Unassembled WGS sequence"/>
</dbReference>
<feature type="region of interest" description="Disordered" evidence="1">
    <location>
        <begin position="1"/>
        <end position="37"/>
    </location>
</feature>
<dbReference type="RefSeq" id="WP_091660249.1">
    <property type="nucleotide sequence ID" value="NZ_FONT01000003.1"/>
</dbReference>
<reference evidence="3 4" key="1">
    <citation type="submission" date="2016-10" db="EMBL/GenBank/DDBJ databases">
        <authorList>
            <person name="de Groot N.N."/>
        </authorList>
    </citation>
    <scope>NUCLEOTIDE SEQUENCE [LARGE SCALE GENOMIC DNA]</scope>
    <source>
        <strain evidence="3 4">DSM 23995</strain>
    </source>
</reference>
<feature type="transmembrane region" description="Helical" evidence="2">
    <location>
        <begin position="85"/>
        <end position="110"/>
    </location>
</feature>
<dbReference type="OrthoDB" id="2862853at2"/>
<dbReference type="SUPFAM" id="SSF110997">
    <property type="entry name" value="Sporulation related repeat"/>
    <property type="match status" value="1"/>
</dbReference>
<keyword evidence="4" id="KW-1185">Reference proteome</keyword>
<dbReference type="AlphaFoldDB" id="A0A1I2CSC9"/>
<accession>A0A1I2CSC9</accession>
<keyword evidence="2" id="KW-1133">Transmembrane helix</keyword>
<protein>
    <recommendedName>
        <fullName evidence="5">Sporulation related domain-containing protein</fullName>
    </recommendedName>
</protein>
<dbReference type="EMBL" id="FONT01000003">
    <property type="protein sequence ID" value="SFE70650.1"/>
    <property type="molecule type" value="Genomic_DNA"/>
</dbReference>
<gene>
    <name evidence="3" type="ORF">SAMN05192532_103147</name>
</gene>
<proteinExistence type="predicted"/>
<dbReference type="STRING" id="930128.SAMN05192532_103147"/>